<dbReference type="Pfam" id="PF04883">
    <property type="entry name" value="HK97-gp10_like"/>
    <property type="match status" value="1"/>
</dbReference>
<dbReference type="AlphaFoldDB" id="A0A5D6WNJ7"/>
<sequence>MSKGWVNTQKLLEEMGEGVLEAGKKALAEGAEMVVQEAKNRCPVYKGSDHRVVPGALRDSIRAVKKKCGAEYKITADAETQDGLKYGRLVEFSPRINKPFMYPAMDAQREAVKDRIVEAVKAAVRRTK</sequence>
<gene>
    <name evidence="1" type="ORF">FZ041_08450</name>
</gene>
<organism evidence="1 2">
    <name type="scientific">Selenomonas caprae</name>
    <dbReference type="NCBI Taxonomy" id="2606905"/>
    <lineage>
        <taxon>Bacteria</taxon>
        <taxon>Bacillati</taxon>
        <taxon>Bacillota</taxon>
        <taxon>Negativicutes</taxon>
        <taxon>Selenomonadales</taxon>
        <taxon>Selenomonadaceae</taxon>
        <taxon>Selenomonas</taxon>
    </lineage>
</organism>
<evidence type="ECO:0000313" key="2">
    <source>
        <dbReference type="Proteomes" id="UP000322783"/>
    </source>
</evidence>
<dbReference type="Proteomes" id="UP000322783">
    <property type="component" value="Unassembled WGS sequence"/>
</dbReference>
<dbReference type="NCBIfam" id="TIGR01725">
    <property type="entry name" value="phge_HK97_gp10"/>
    <property type="match status" value="1"/>
</dbReference>
<keyword evidence="2" id="KW-1185">Reference proteome</keyword>
<reference evidence="1 2" key="1">
    <citation type="submission" date="2019-08" db="EMBL/GenBank/DDBJ databases">
        <title>Selenomonas sp. mPRGC5 and Selenomonas sp. mPRGC8 isolated from ruminal fluid of dairy goat (Capra hircus).</title>
        <authorList>
            <person name="Poothong S."/>
            <person name="Nuengjamnong C."/>
            <person name="Tanasupawat S."/>
        </authorList>
    </citation>
    <scope>NUCLEOTIDE SEQUENCE [LARGE SCALE GENOMIC DNA]</scope>
    <source>
        <strain evidence="2">mPRGC8</strain>
    </source>
</reference>
<dbReference type="RefSeq" id="WP_149189263.1">
    <property type="nucleotide sequence ID" value="NZ_VTOZ01000015.1"/>
</dbReference>
<dbReference type="InterPro" id="IPR010064">
    <property type="entry name" value="HK97-gp10_tail"/>
</dbReference>
<dbReference type="EMBL" id="VTOZ01000015">
    <property type="protein sequence ID" value="TYZ28468.1"/>
    <property type="molecule type" value="Genomic_DNA"/>
</dbReference>
<proteinExistence type="predicted"/>
<comment type="caution">
    <text evidence="1">The sequence shown here is derived from an EMBL/GenBank/DDBJ whole genome shotgun (WGS) entry which is preliminary data.</text>
</comment>
<protein>
    <submittedName>
        <fullName evidence="1">Histone H1</fullName>
    </submittedName>
</protein>
<name>A0A5D6WNJ7_9FIRM</name>
<accession>A0A5D6WNJ7</accession>
<evidence type="ECO:0000313" key="1">
    <source>
        <dbReference type="EMBL" id="TYZ28468.1"/>
    </source>
</evidence>